<feature type="compositionally biased region" description="Polar residues" evidence="1">
    <location>
        <begin position="22"/>
        <end position="35"/>
    </location>
</feature>
<sequence length="202" mass="20314">MAHAGVPAALSPQAEAAVRPTLSITASPQPNQRTEATPVVGKQAAEARTSALAPAPGKDSKPPNTRQEVGPARERQHGGAAAQGPSKAPAGLPAPSTLQAGAPEAASGARATSGEKQPHTITPGQAALQELLSEAAAAPADHGGRADHRTPASRYASQDVVSGYYDVWPAPAPCAGYYHVRAANEVSAETPSPPPNTTAGPR</sequence>
<proteinExistence type="predicted"/>
<feature type="compositionally biased region" description="Low complexity" evidence="1">
    <location>
        <begin position="125"/>
        <end position="141"/>
    </location>
</feature>
<evidence type="ECO:0000256" key="1">
    <source>
        <dbReference type="SAM" id="MobiDB-lite"/>
    </source>
</evidence>
<dbReference type="EMBL" id="CAUYUE010000001">
    <property type="protein sequence ID" value="CAK0736224.1"/>
    <property type="molecule type" value="Genomic_DNA"/>
</dbReference>
<gene>
    <name evidence="2" type="ORF">CVIRNUC_000711</name>
</gene>
<comment type="caution">
    <text evidence="2">The sequence shown here is derived from an EMBL/GenBank/DDBJ whole genome shotgun (WGS) entry which is preliminary data.</text>
</comment>
<dbReference type="AlphaFoldDB" id="A0AAV1HV32"/>
<feature type="region of interest" description="Disordered" evidence="1">
    <location>
        <begin position="1"/>
        <end position="154"/>
    </location>
</feature>
<organism evidence="2 3">
    <name type="scientific">Coccomyxa viridis</name>
    <dbReference type="NCBI Taxonomy" id="1274662"/>
    <lineage>
        <taxon>Eukaryota</taxon>
        <taxon>Viridiplantae</taxon>
        <taxon>Chlorophyta</taxon>
        <taxon>core chlorophytes</taxon>
        <taxon>Trebouxiophyceae</taxon>
        <taxon>Trebouxiophyceae incertae sedis</taxon>
        <taxon>Coccomyxaceae</taxon>
        <taxon>Coccomyxa</taxon>
    </lineage>
</organism>
<name>A0AAV1HV32_9CHLO</name>
<accession>A0AAV1HV32</accession>
<evidence type="ECO:0000313" key="3">
    <source>
        <dbReference type="Proteomes" id="UP001314263"/>
    </source>
</evidence>
<evidence type="ECO:0000313" key="2">
    <source>
        <dbReference type="EMBL" id="CAK0736224.1"/>
    </source>
</evidence>
<keyword evidence="3" id="KW-1185">Reference proteome</keyword>
<feature type="compositionally biased region" description="Low complexity" evidence="1">
    <location>
        <begin position="100"/>
        <end position="111"/>
    </location>
</feature>
<reference evidence="2 3" key="1">
    <citation type="submission" date="2023-10" db="EMBL/GenBank/DDBJ databases">
        <authorList>
            <person name="Maclean D."/>
            <person name="Macfadyen A."/>
        </authorList>
    </citation>
    <scope>NUCLEOTIDE SEQUENCE [LARGE SCALE GENOMIC DNA]</scope>
</reference>
<dbReference type="Proteomes" id="UP001314263">
    <property type="component" value="Unassembled WGS sequence"/>
</dbReference>
<protein>
    <submittedName>
        <fullName evidence="2">Uncharacterized protein</fullName>
    </submittedName>
</protein>